<proteinExistence type="predicted"/>
<dbReference type="RefSeq" id="WP_201876375.1">
    <property type="nucleotide sequence ID" value="NZ_JAERRF010000011.1"/>
</dbReference>
<protein>
    <recommendedName>
        <fullName evidence="4">Integral membrane protein</fullName>
    </recommendedName>
</protein>
<keyword evidence="1" id="KW-0472">Membrane</keyword>
<feature type="transmembrane region" description="Helical" evidence="1">
    <location>
        <begin position="109"/>
        <end position="130"/>
    </location>
</feature>
<name>A0ABS1NGN0_9ACTN</name>
<evidence type="ECO:0000256" key="1">
    <source>
        <dbReference type="SAM" id="Phobius"/>
    </source>
</evidence>
<accession>A0ABS1NGN0</accession>
<gene>
    <name evidence="2" type="ORF">JK363_20235</name>
</gene>
<organism evidence="2 3">
    <name type="scientific">Streptomyces coffeae</name>
    <dbReference type="NCBI Taxonomy" id="621382"/>
    <lineage>
        <taxon>Bacteria</taxon>
        <taxon>Bacillati</taxon>
        <taxon>Actinomycetota</taxon>
        <taxon>Actinomycetes</taxon>
        <taxon>Kitasatosporales</taxon>
        <taxon>Streptomycetaceae</taxon>
        <taxon>Streptomyces</taxon>
    </lineage>
</organism>
<keyword evidence="1" id="KW-0812">Transmembrane</keyword>
<reference evidence="2 3" key="1">
    <citation type="submission" date="2021-01" db="EMBL/GenBank/DDBJ databases">
        <title>WGS of actinomycetes isolated from Thailand.</title>
        <authorList>
            <person name="Thawai C."/>
        </authorList>
    </citation>
    <scope>NUCLEOTIDE SEQUENCE [LARGE SCALE GENOMIC DNA]</scope>
    <source>
        <strain evidence="2 3">CA1R205</strain>
    </source>
</reference>
<comment type="caution">
    <text evidence="2">The sequence shown here is derived from an EMBL/GenBank/DDBJ whole genome shotgun (WGS) entry which is preliminary data.</text>
</comment>
<evidence type="ECO:0000313" key="3">
    <source>
        <dbReference type="Proteomes" id="UP000634229"/>
    </source>
</evidence>
<keyword evidence="1" id="KW-1133">Transmembrane helix</keyword>
<evidence type="ECO:0000313" key="2">
    <source>
        <dbReference type="EMBL" id="MBL1098951.1"/>
    </source>
</evidence>
<feature type="transmembrane region" description="Helical" evidence="1">
    <location>
        <begin position="21"/>
        <end position="43"/>
    </location>
</feature>
<dbReference type="EMBL" id="JAERRF010000011">
    <property type="protein sequence ID" value="MBL1098951.1"/>
    <property type="molecule type" value="Genomic_DNA"/>
</dbReference>
<keyword evidence="3" id="KW-1185">Reference proteome</keyword>
<sequence length="135" mass="14097">MHTPAAITAREPRRPRLHPPLHPSASWVAPVVLGVLIGGWAIFIDHNQGSSIPAAFILGIVAAIVFGAVCYGVGKVQSKLLPEVRAALYGAVFGCAIGFLYNISGAANYRASAMGLGVGLAMGVAAFYVFHTHDE</sequence>
<dbReference type="Proteomes" id="UP000634229">
    <property type="component" value="Unassembled WGS sequence"/>
</dbReference>
<evidence type="ECO:0008006" key="4">
    <source>
        <dbReference type="Google" id="ProtNLM"/>
    </source>
</evidence>
<feature type="transmembrane region" description="Helical" evidence="1">
    <location>
        <begin position="55"/>
        <end position="74"/>
    </location>
</feature>
<feature type="transmembrane region" description="Helical" evidence="1">
    <location>
        <begin position="86"/>
        <end position="103"/>
    </location>
</feature>